<protein>
    <recommendedName>
        <fullName evidence="1">KIB1-4 beta-propeller domain-containing protein</fullName>
    </recommendedName>
</protein>
<reference evidence="2" key="2">
    <citation type="submission" date="2021-01" db="UniProtKB">
        <authorList>
            <consortium name="EnsemblPlants"/>
        </authorList>
    </citation>
    <scope>IDENTIFICATION</scope>
</reference>
<dbReference type="KEGG" id="qlo:115957563"/>
<dbReference type="GeneID" id="115957563"/>
<dbReference type="PANTHER" id="PTHR33127:SF35">
    <property type="entry name" value="F-BOX DOMAIN-CONTAINING PROTEIN"/>
    <property type="match status" value="1"/>
</dbReference>
<reference evidence="2 3" key="1">
    <citation type="journal article" date="2016" name="G3 (Bethesda)">
        <title>First Draft Assembly and Annotation of the Genome of a California Endemic Oak Quercus lobata Nee (Fagaceae).</title>
        <authorList>
            <person name="Sork V.L."/>
            <person name="Fitz-Gibbon S.T."/>
            <person name="Puiu D."/>
            <person name="Crepeau M."/>
            <person name="Gugger P.F."/>
            <person name="Sherman R."/>
            <person name="Stevens K."/>
            <person name="Langley C.H."/>
            <person name="Pellegrini M."/>
            <person name="Salzberg S.L."/>
        </authorList>
    </citation>
    <scope>NUCLEOTIDE SEQUENCE [LARGE SCALE GENOMIC DNA]</scope>
    <source>
        <strain evidence="2 3">cv. SW786</strain>
    </source>
</reference>
<dbReference type="AlphaFoldDB" id="A0A7N2M7M4"/>
<feature type="domain" description="KIB1-4 beta-propeller" evidence="1">
    <location>
        <begin position="450"/>
        <end position="678"/>
    </location>
</feature>
<dbReference type="OMA" id="EAEEECY"/>
<dbReference type="InterPro" id="IPR005174">
    <property type="entry name" value="KIB1-4_b-propeller"/>
</dbReference>
<dbReference type="Gramene" id="QL08p010225:mrna">
    <property type="protein sequence ID" value="QL08p010225:mrna"/>
    <property type="gene ID" value="QL08p010225"/>
</dbReference>
<evidence type="ECO:0000313" key="3">
    <source>
        <dbReference type="Proteomes" id="UP000594261"/>
    </source>
</evidence>
<dbReference type="RefSeq" id="XP_030931698.1">
    <property type="nucleotide sequence ID" value="XM_031075838.1"/>
</dbReference>
<dbReference type="Proteomes" id="UP000594261">
    <property type="component" value="Chromosome 8"/>
</dbReference>
<dbReference type="RefSeq" id="XP_030931701.1">
    <property type="nucleotide sequence ID" value="XM_031075841.1"/>
</dbReference>
<dbReference type="RefSeq" id="XP_030931694.1">
    <property type="nucleotide sequence ID" value="XM_031075834.1"/>
</dbReference>
<sequence length="723" mass="82489">MAAERGHRPSPPEAYPWLVYSDGKDQIFCSISNTKETYIRTIPELQNKTCLASTTGHGWCLYSYSSTAPDWCLLCLWNPVTLEKITLPPLNLKAQYIKNCILSSSPTEPDCMVILFVSEPPLIIYCGNIIDGEWIKSSYLEELNQSLHKAGKNKLQNYSNERILDPVCCNGNLYGVTSFGNMIVQIHIIQPNSLKISPIVNIPFAHVPQYSDVWLTLVMESCGELFCFNIMFTDSSGRYMTAIVIYKLDFDKLVWLKVESAKDRAFFLSFNFDNQSYNGFSCPAATEIEGNCVYLTLADGHKKLYSYNIEEGNLSVSSPFPNLPTRKSSPIWVMPADLRLSSTMKEAKHRINMEEQGSEKVQEKVNDLEDVEEANETKAHLPYLPLDMVKLIAKPLILVDYLHFRATCKMFHSVAPQIQWRIATPRLVNPSLSPWLVLFGKESVYSFIDPNHGDKYLINLPQVLKEGSIIRSSKDGWLLVTVRMSTFFFNPFTQALLPLADCSFHIRNPCMGFSSTPDSSECVAVEIKDKTANSSNFFVNYCSPGNEDWDEWEFEYTNFSFDCNSPVFYKGAFYYLGKEGNLGILKLNNEEHSFEVLTKPKPPCNGNFQKFLVECNGELLSIFVAPFGKWVRVFKLNESKMTWVRVENLGNYMLYVSHTSSMSAIVKSPGMENKIYFPRFYGESIVFYSLETDNYHSFKSKDVVDFYSTTEVLCCGWIEPRWC</sequence>
<dbReference type="PANTHER" id="PTHR33127">
    <property type="entry name" value="TRANSMEMBRANE PROTEIN"/>
    <property type="match status" value="1"/>
</dbReference>
<keyword evidence="3" id="KW-1185">Reference proteome</keyword>
<dbReference type="RefSeq" id="XP_030931702.1">
    <property type="nucleotide sequence ID" value="XM_031075842.1"/>
</dbReference>
<dbReference type="RefSeq" id="XP_030931695.1">
    <property type="nucleotide sequence ID" value="XM_031075835.1"/>
</dbReference>
<dbReference type="EnsemblPlants" id="QL08p010225:mrna">
    <property type="protein sequence ID" value="QL08p010225:mrna"/>
    <property type="gene ID" value="QL08p010225"/>
</dbReference>
<feature type="domain" description="KIB1-4 beta-propeller" evidence="1">
    <location>
        <begin position="30"/>
        <end position="307"/>
    </location>
</feature>
<dbReference type="RefSeq" id="XP_030931699.1">
    <property type="nucleotide sequence ID" value="XM_031075839.1"/>
</dbReference>
<gene>
    <name evidence="2" type="primary">LOC115957563</name>
</gene>
<dbReference type="OrthoDB" id="1863935at2759"/>
<organism evidence="2 3">
    <name type="scientific">Quercus lobata</name>
    <name type="common">Valley oak</name>
    <dbReference type="NCBI Taxonomy" id="97700"/>
    <lineage>
        <taxon>Eukaryota</taxon>
        <taxon>Viridiplantae</taxon>
        <taxon>Streptophyta</taxon>
        <taxon>Embryophyta</taxon>
        <taxon>Tracheophyta</taxon>
        <taxon>Spermatophyta</taxon>
        <taxon>Magnoliopsida</taxon>
        <taxon>eudicotyledons</taxon>
        <taxon>Gunneridae</taxon>
        <taxon>Pentapetalae</taxon>
        <taxon>rosids</taxon>
        <taxon>fabids</taxon>
        <taxon>Fagales</taxon>
        <taxon>Fagaceae</taxon>
        <taxon>Quercus</taxon>
    </lineage>
</organism>
<dbReference type="RefSeq" id="XP_030931700.1">
    <property type="nucleotide sequence ID" value="XM_031075840.1"/>
</dbReference>
<dbReference type="Pfam" id="PF03478">
    <property type="entry name" value="Beta-prop_KIB1-4"/>
    <property type="match status" value="2"/>
</dbReference>
<dbReference type="InParanoid" id="A0A7N2M7M4"/>
<name>A0A7N2M7M4_QUELO</name>
<accession>A0A7N2M7M4</accession>
<dbReference type="EMBL" id="LRBV02000008">
    <property type="status" value="NOT_ANNOTATED_CDS"/>
    <property type="molecule type" value="Genomic_DNA"/>
</dbReference>
<proteinExistence type="predicted"/>
<dbReference type="RefSeq" id="XP_030931696.1">
    <property type="nucleotide sequence ID" value="XM_031075836.1"/>
</dbReference>
<evidence type="ECO:0000313" key="2">
    <source>
        <dbReference type="EnsemblPlants" id="QL08p010225:mrna"/>
    </source>
</evidence>
<dbReference type="RefSeq" id="XP_030931693.1">
    <property type="nucleotide sequence ID" value="XM_031075833.1"/>
</dbReference>
<evidence type="ECO:0000259" key="1">
    <source>
        <dbReference type="Pfam" id="PF03478"/>
    </source>
</evidence>